<reference evidence="1" key="1">
    <citation type="submission" date="2021-05" db="EMBL/GenBank/DDBJ databases">
        <authorList>
            <person name="Pan Q."/>
            <person name="Jouanno E."/>
            <person name="Zahm M."/>
            <person name="Klopp C."/>
            <person name="Cabau C."/>
            <person name="Louis A."/>
            <person name="Berthelot C."/>
            <person name="Parey E."/>
            <person name="Roest Crollius H."/>
            <person name="Montfort J."/>
            <person name="Robinson-Rechavi M."/>
            <person name="Bouchez O."/>
            <person name="Lampietro C."/>
            <person name="Lopez Roques C."/>
            <person name="Donnadieu C."/>
            <person name="Postlethwait J."/>
            <person name="Bobe J."/>
            <person name="Dillon D."/>
            <person name="Chandos A."/>
            <person name="von Hippel F."/>
            <person name="Guiguen Y."/>
        </authorList>
    </citation>
    <scope>NUCLEOTIDE SEQUENCE</scope>
    <source>
        <strain evidence="1">YG-Jan2019</strain>
    </source>
</reference>
<proteinExistence type="predicted"/>
<dbReference type="EMBL" id="CM055756">
    <property type="protein sequence ID" value="KAJ7989482.1"/>
    <property type="molecule type" value="Genomic_DNA"/>
</dbReference>
<protein>
    <submittedName>
        <fullName evidence="1">Uncharacterized protein</fullName>
    </submittedName>
</protein>
<comment type="caution">
    <text evidence="1">The sequence shown here is derived from an EMBL/GenBank/DDBJ whole genome shotgun (WGS) entry which is preliminary data.</text>
</comment>
<organism evidence="1 2">
    <name type="scientific">Dallia pectoralis</name>
    <name type="common">Alaska blackfish</name>
    <dbReference type="NCBI Taxonomy" id="75939"/>
    <lineage>
        <taxon>Eukaryota</taxon>
        <taxon>Metazoa</taxon>
        <taxon>Chordata</taxon>
        <taxon>Craniata</taxon>
        <taxon>Vertebrata</taxon>
        <taxon>Euteleostomi</taxon>
        <taxon>Actinopterygii</taxon>
        <taxon>Neopterygii</taxon>
        <taxon>Teleostei</taxon>
        <taxon>Protacanthopterygii</taxon>
        <taxon>Esociformes</taxon>
        <taxon>Umbridae</taxon>
        <taxon>Dallia</taxon>
    </lineage>
</organism>
<evidence type="ECO:0000313" key="1">
    <source>
        <dbReference type="EMBL" id="KAJ7989482.1"/>
    </source>
</evidence>
<keyword evidence="2" id="KW-1185">Reference proteome</keyword>
<dbReference type="Proteomes" id="UP001157502">
    <property type="component" value="Chromosome 29"/>
</dbReference>
<gene>
    <name evidence="1" type="ORF">DPEC_G00305000</name>
</gene>
<name>A0ACC2FDS5_DALPE</name>
<sequence length="434" mass="47898">MHWLPLVAMVIASALPFPRCPVASIVAAVSEPGRSLDSHRENIDDSSATLPASRVPMDYNSHSNASQKDYDITVSGKAGHLVTTGVNKELRYRSKIKGRLQTLKWKQKQNSHQSKQTVPSKNMNSVGLNAGSNTEGDRLRGTNVSGRRYDSSQEDYLLNVYKSENSRAGGEISPHHSPETWTDKDDLRPAKQSENSLGLEAGQGQEGLHEEELLFLDAHPRVLFSSSRSPPKRPPVLLMLETGTLPEEGDEEDELADADGHTEGHGDREMDRSAQPGPVDTFRGTSGPAPRLKRSHLSYTEKSVCDMRSDWVDKKTAIDSRGHTVSIVSTIKTATGNLKQYFYETTCRRPEQQTAARATASAVEAGEVGVLAKNGGSCLGVDKRQWVSECKDRHTYVRALTIDDKGLHGWRWIRINTSCVCVLLSRVNRHHRGA</sequence>
<evidence type="ECO:0000313" key="2">
    <source>
        <dbReference type="Proteomes" id="UP001157502"/>
    </source>
</evidence>
<accession>A0ACC2FDS5</accession>